<dbReference type="AlphaFoldDB" id="A0A6J1GT80"/>
<evidence type="ECO:0000313" key="2">
    <source>
        <dbReference type="RefSeq" id="XP_022954725.1"/>
    </source>
</evidence>
<organism evidence="1 2">
    <name type="scientific">Cucurbita moschata</name>
    <name type="common">Winter crookneck squash</name>
    <name type="synonym">Cucurbita pepo var. moschata</name>
    <dbReference type="NCBI Taxonomy" id="3662"/>
    <lineage>
        <taxon>Eukaryota</taxon>
        <taxon>Viridiplantae</taxon>
        <taxon>Streptophyta</taxon>
        <taxon>Embryophyta</taxon>
        <taxon>Tracheophyta</taxon>
        <taxon>Spermatophyta</taxon>
        <taxon>Magnoliopsida</taxon>
        <taxon>eudicotyledons</taxon>
        <taxon>Gunneridae</taxon>
        <taxon>Pentapetalae</taxon>
        <taxon>rosids</taxon>
        <taxon>fabids</taxon>
        <taxon>Cucurbitales</taxon>
        <taxon>Cucurbitaceae</taxon>
        <taxon>Cucurbiteae</taxon>
        <taxon>Cucurbita</taxon>
    </lineage>
</organism>
<reference evidence="2" key="1">
    <citation type="submission" date="2025-08" db="UniProtKB">
        <authorList>
            <consortium name="RefSeq"/>
        </authorList>
    </citation>
    <scope>IDENTIFICATION</scope>
    <source>
        <tissue evidence="2">Young leaves</tissue>
    </source>
</reference>
<dbReference type="PANTHER" id="PTHR37203">
    <property type="match status" value="1"/>
</dbReference>
<dbReference type="Proteomes" id="UP000504609">
    <property type="component" value="Unplaced"/>
</dbReference>
<dbReference type="PANTHER" id="PTHR37203:SF3">
    <property type="entry name" value="SLR0975 PROTEIN"/>
    <property type="match status" value="1"/>
</dbReference>
<name>A0A6J1GT80_CUCMO</name>
<gene>
    <name evidence="2" type="primary">LOC111456898</name>
</gene>
<dbReference type="KEGG" id="cmos:111456898"/>
<evidence type="ECO:0000313" key="1">
    <source>
        <dbReference type="Proteomes" id="UP000504609"/>
    </source>
</evidence>
<protein>
    <submittedName>
        <fullName evidence="2">Uncharacterized protein LOC111456898 isoform X1</fullName>
    </submittedName>
</protein>
<dbReference type="GeneID" id="111456898"/>
<keyword evidence="1" id="KW-1185">Reference proteome</keyword>
<sequence>MTTALAALQFAFLSPPASKKLPCSNAGIIQLFFSSSGRRNGVQFVACNASSSRNGKGAFDPELRSVLELATNSELYELEQILFGRSYFSPLMKSITNHGETDYAMIEEDLEERDDFISTLESRFLYLAADARSTLRGWRPSYRDVLLTVRKKLNVPCSTKLSSEDLEAEIFLHLLQEYSSEESVRQSNLEGSLQLGLNQWKVQTLAATDGASDLPSLILKGGSLITVVKMFQVFARSLSGKMFREAANYQIKKEIIKKGGQLAAANLESRVALLIAQKGLAGAASRYLGFRSIMTLLGPMFWGTFLADMVIQMMGTDYARILRAIYAFAQIRITRTYRLPSSSGDQERI</sequence>
<proteinExistence type="predicted"/>
<dbReference type="RefSeq" id="XP_022954725.1">
    <property type="nucleotide sequence ID" value="XM_023098957.1"/>
</dbReference>
<accession>A0A6J1GT80</accession>